<dbReference type="AlphaFoldDB" id="X0RL17"/>
<accession>X0RL17</accession>
<sequence>MANDRYLHRKIAHVISHLEKGSYGIALGLLRKVVEDDNERVREGDRDGKCTDGES</sequence>
<proteinExistence type="predicted"/>
<name>X0RL17_9ZZZZ</name>
<dbReference type="EMBL" id="BARS01002569">
    <property type="protein sequence ID" value="GAF69468.1"/>
    <property type="molecule type" value="Genomic_DNA"/>
</dbReference>
<comment type="caution">
    <text evidence="1">The sequence shown here is derived from an EMBL/GenBank/DDBJ whole genome shotgun (WGS) entry which is preliminary data.</text>
</comment>
<evidence type="ECO:0000313" key="1">
    <source>
        <dbReference type="EMBL" id="GAF69468.1"/>
    </source>
</evidence>
<protein>
    <submittedName>
        <fullName evidence="1">Uncharacterized protein</fullName>
    </submittedName>
</protein>
<reference evidence="1" key="1">
    <citation type="journal article" date="2014" name="Front. Microbiol.">
        <title>High frequency of phylogenetically diverse reductive dehalogenase-homologous genes in deep subseafloor sedimentary metagenomes.</title>
        <authorList>
            <person name="Kawai M."/>
            <person name="Futagami T."/>
            <person name="Toyoda A."/>
            <person name="Takaki Y."/>
            <person name="Nishi S."/>
            <person name="Hori S."/>
            <person name="Arai W."/>
            <person name="Tsubouchi T."/>
            <person name="Morono Y."/>
            <person name="Uchiyama I."/>
            <person name="Ito T."/>
            <person name="Fujiyama A."/>
            <person name="Inagaki F."/>
            <person name="Takami H."/>
        </authorList>
    </citation>
    <scope>NUCLEOTIDE SEQUENCE</scope>
    <source>
        <strain evidence="1">Expedition CK06-06</strain>
    </source>
</reference>
<organism evidence="1">
    <name type="scientific">marine sediment metagenome</name>
    <dbReference type="NCBI Taxonomy" id="412755"/>
    <lineage>
        <taxon>unclassified sequences</taxon>
        <taxon>metagenomes</taxon>
        <taxon>ecological metagenomes</taxon>
    </lineage>
</organism>
<gene>
    <name evidence="1" type="ORF">S01H1_04915</name>
</gene>